<dbReference type="PANTHER" id="PTHR30093">
    <property type="entry name" value="GENERAL SECRETION PATHWAY PROTEIN G"/>
    <property type="match status" value="1"/>
</dbReference>
<protein>
    <submittedName>
        <fullName evidence="4">Anaphase-promoting complex, cyclosome, subunit 3</fullName>
    </submittedName>
</protein>
<feature type="transmembrane region" description="Helical" evidence="2">
    <location>
        <begin position="26"/>
        <end position="46"/>
    </location>
</feature>
<feature type="domain" description="DUF1559" evidence="3">
    <location>
        <begin position="637"/>
        <end position="692"/>
    </location>
</feature>
<dbReference type="InterPro" id="IPR011453">
    <property type="entry name" value="DUF1559"/>
</dbReference>
<evidence type="ECO:0000256" key="1">
    <source>
        <dbReference type="SAM" id="MobiDB-lite"/>
    </source>
</evidence>
<sequence length="1340" mass="150940">MQHNSSDSDPSRHLSTARGKMKREQILQLSCVSLIILFLLTCLMTGCGKEPANDAGTQQTAKQQTTEAKPVVETEETVRQEKKPVAEVQEVASPKVLNRMMKAREKMNSILLGLINYYDQHEMFCPDTSIPENYASSGRPHLSWRVHILPFMGEEDLYQQFKLNEPWDSPHNQRLLAKMPDVFRAPGDPADSTTTRFRHVESVLESPDSRPVTMFPVSPGGASIGFREMKDQMSETILFLETAPAQATPWTKPDGIPLIPDNPAKAIGLSDPSGTMICFVDGHSSLVKPGTSAEIWSQLLDYADGHSISDENFAKFPAPDLEPRTDLPLHLTYMRMPFSDALVVMHPRAMLETGPAKDLLTRLSRETDVPDLDRLREWETVIVWIRRFASGWEGHYLVQYLEPTPRETVLKQLGCDPAHLFLHDDRTWLIAEPSLVKEFAMTRNTPPEGLSLWEDMDLNKNLAMRFYLSSMFEESNVFKYLSNRLDIPVLDQIHTFDLLLDFSGESLLELQVNMKTPEAAEQLRDRIQRFQKQTTAELSPHASEADRELSEAMSKHFSMSLTSPPWEPQSDQTMLDLKLKQITSYQRLISSIDKKLIQPAVVKTVEEKREFEQKDQIKRLGVSIYQSQHVLRMQEAMAEQQPGGAAVQKEEKNQLSWRVSLLPMMGQYKLYEQFHLDEPWDSSHNLKLLEKMPALYQSAGVTRPGYTSIMRFNGERTPFQDLTVSRLKDAPDGLENTILCVQAGADQAVPWTKPVDLPFDPQDPWRVVGKLEYDQLLALMMDGSARWIPRTMPASEFAKLIDPDDSGRKRATSLKWATPTEWALQVARNLKDPFVRCVILNRIAQAQIAAGEKEQAMQTLKPALELVYETEQVVIESIKIEEAVIKTLLQMGELDLAIQTAKKFMNQMIKVAAYRDIALELIKAGKMKQAVEEIQSLENVHVVKHIWGKVAESLVQQGQKQHALEFVEQISLWDHKGTALCTMAWVYYEEGDLEQGLEVIRPVEGLYQKVEDKTARDQLLSLYAGSLARGGLYQRPLELIALIKDRDFAESAYEFAAVTLTAAGDATQGMKIADQINEPSVKRSALQGIAGTIANKSDDFDEALKVAAMIKDTGARDYALENIARLAAKAGKGKQTEEVMQKLSKLDPNTFFSRDVAYHLVETGNLKSAMQIAELMQTEESKSIFLYSIARAVARSGETKAALDIIQKIQVPMRKDQARSRVAAGFAEAGKTDEAIQLVSRIENGVEQTRVLTEIAAALFKTGDDTQGVKVLNQAIDFASKHRARNYLMDVIMPLASEPLTAVQQKAEETNVITPLKKSFTSDERRVAKRLLKIFYTMSN</sequence>
<keyword evidence="2" id="KW-0472">Membrane</keyword>
<dbReference type="OrthoDB" id="274389at2"/>
<keyword evidence="5" id="KW-1185">Reference proteome</keyword>
<evidence type="ECO:0000256" key="2">
    <source>
        <dbReference type="SAM" id="Phobius"/>
    </source>
</evidence>
<evidence type="ECO:0000313" key="5">
    <source>
        <dbReference type="Proteomes" id="UP000316855"/>
    </source>
</evidence>
<gene>
    <name evidence="4" type="ORF">Pan161_00770</name>
</gene>
<evidence type="ECO:0000259" key="3">
    <source>
        <dbReference type="Pfam" id="PF07596"/>
    </source>
</evidence>
<dbReference type="KEGG" id="gax:Pan161_00770"/>
<keyword evidence="2" id="KW-1133">Transmembrane helix</keyword>
<proteinExistence type="predicted"/>
<dbReference type="InterPro" id="IPR011990">
    <property type="entry name" value="TPR-like_helical_dom_sf"/>
</dbReference>
<accession>A0A517V626</accession>
<dbReference type="Proteomes" id="UP000316855">
    <property type="component" value="Chromosome"/>
</dbReference>
<dbReference type="SUPFAM" id="SSF48452">
    <property type="entry name" value="TPR-like"/>
    <property type="match status" value="2"/>
</dbReference>
<dbReference type="Gene3D" id="1.25.40.10">
    <property type="entry name" value="Tetratricopeptide repeat domain"/>
    <property type="match status" value="5"/>
</dbReference>
<dbReference type="EMBL" id="CP036343">
    <property type="protein sequence ID" value="QDT88461.1"/>
    <property type="molecule type" value="Genomic_DNA"/>
</dbReference>
<name>A0A517V626_9PLAN</name>
<evidence type="ECO:0000313" key="4">
    <source>
        <dbReference type="EMBL" id="QDT88461.1"/>
    </source>
</evidence>
<feature type="region of interest" description="Disordered" evidence="1">
    <location>
        <begin position="51"/>
        <end position="82"/>
    </location>
</feature>
<feature type="domain" description="DUF1559" evidence="3">
    <location>
        <begin position="99"/>
        <end position="260"/>
    </location>
</feature>
<feature type="compositionally biased region" description="Low complexity" evidence="1">
    <location>
        <begin position="57"/>
        <end position="69"/>
    </location>
</feature>
<organism evidence="4 5">
    <name type="scientific">Gimesia algae</name>
    <dbReference type="NCBI Taxonomy" id="2527971"/>
    <lineage>
        <taxon>Bacteria</taxon>
        <taxon>Pseudomonadati</taxon>
        <taxon>Planctomycetota</taxon>
        <taxon>Planctomycetia</taxon>
        <taxon>Planctomycetales</taxon>
        <taxon>Planctomycetaceae</taxon>
        <taxon>Gimesia</taxon>
    </lineage>
</organism>
<feature type="compositionally biased region" description="Basic and acidic residues" evidence="1">
    <location>
        <begin position="70"/>
        <end position="82"/>
    </location>
</feature>
<dbReference type="Pfam" id="PF07596">
    <property type="entry name" value="SBP_bac_10"/>
    <property type="match status" value="2"/>
</dbReference>
<keyword evidence="2" id="KW-0812">Transmembrane</keyword>
<reference evidence="4 5" key="1">
    <citation type="submission" date="2019-02" db="EMBL/GenBank/DDBJ databases">
        <title>Deep-cultivation of Planctomycetes and their phenomic and genomic characterization uncovers novel biology.</title>
        <authorList>
            <person name="Wiegand S."/>
            <person name="Jogler M."/>
            <person name="Boedeker C."/>
            <person name="Pinto D."/>
            <person name="Vollmers J."/>
            <person name="Rivas-Marin E."/>
            <person name="Kohn T."/>
            <person name="Peeters S.H."/>
            <person name="Heuer A."/>
            <person name="Rast P."/>
            <person name="Oberbeckmann S."/>
            <person name="Bunk B."/>
            <person name="Jeske O."/>
            <person name="Meyerdierks A."/>
            <person name="Storesund J.E."/>
            <person name="Kallscheuer N."/>
            <person name="Luecker S."/>
            <person name="Lage O.M."/>
            <person name="Pohl T."/>
            <person name="Merkel B.J."/>
            <person name="Hornburger P."/>
            <person name="Mueller R.-W."/>
            <person name="Bruemmer F."/>
            <person name="Labrenz M."/>
            <person name="Spormann A.M."/>
            <person name="Op den Camp H."/>
            <person name="Overmann J."/>
            <person name="Amann R."/>
            <person name="Jetten M.S.M."/>
            <person name="Mascher T."/>
            <person name="Medema M.H."/>
            <person name="Devos D.P."/>
            <person name="Kaster A.-K."/>
            <person name="Ovreas L."/>
            <person name="Rohde M."/>
            <person name="Galperin M.Y."/>
            <person name="Jogler C."/>
        </authorList>
    </citation>
    <scope>NUCLEOTIDE SEQUENCE [LARGE SCALE GENOMIC DNA]</scope>
    <source>
        <strain evidence="4 5">Pan161</strain>
    </source>
</reference>